<dbReference type="Proteomes" id="UP000478417">
    <property type="component" value="Unassembled WGS sequence"/>
</dbReference>
<reference evidence="1 2" key="1">
    <citation type="submission" date="2020-02" db="EMBL/GenBank/DDBJ databases">
        <title>Albibacoteraceae fam. nov., the first described family within the subdivision 4 Verrucomicrobia.</title>
        <authorList>
            <person name="Xi F."/>
        </authorList>
    </citation>
    <scope>NUCLEOTIDE SEQUENCE [LARGE SCALE GENOMIC DNA]</scope>
    <source>
        <strain evidence="1 2">CK1056</strain>
    </source>
</reference>
<dbReference type="AlphaFoldDB" id="A0A6B2LXH7"/>
<sequence>MKKGFQNLTNVHLNRTLGAMTALFIPLALPAQSIAPQDSFINIPEVTLLPEASDGTFFSNPVLQTVSGVDLIYYEFVDGTNTRRGIRARDLDGNLVYEMLSPGYSAYDIYKFDVAADGTIYAFERQGGSNYFLYVYTPDVPPPSTPPASPNYSQSGVWGIGGVSDSTPFSAGITNYGLIKVSPVTGKVYVKEGTLIGFYDTDGDISIFDAAGNPDPASPLNINGILASTLEADLLDIFPVPGHDGTGELWIRGSVGGVGGTGSYSQWFKIFDEATLTFQRLFDMGSGTYAQVREDFVLTQSNTMVPITADSVSEYTGFLPSSSTVNLELILGRDSLNRIVYASSTTSATNIKIYNSHAFRTFDPRDQNAVPNVVVSKIEQQAGLTFVDVDFRVEDPDDATVEAHAVALPDGTLSILNALPMTDFQPAVTSDILGTAVPTNTRRSFTWNTATDWNVDFGDISVLVLAKDSRPNIFDVHLVEIPADGDRPAVTISRNPLQEYDLTMEWLWLIASGDSRISFAGGIISGTADADLFLGTTGVYDGQQFTDGSGKSTNLGRDFLLALDGLRVATQAELQRAKEGATEGFIVQLSPPKRLYTAKRSTSSSLPIVINEYGIESYLSNLGGSGGEQYNFSPGAVLGTGTTLFHVVPLP</sequence>
<evidence type="ECO:0000313" key="2">
    <source>
        <dbReference type="Proteomes" id="UP000478417"/>
    </source>
</evidence>
<gene>
    <name evidence="1" type="ORF">G0Q06_00700</name>
</gene>
<name>A0A6B2LXH7_9BACT</name>
<dbReference type="EMBL" id="JAAGNX010000001">
    <property type="protein sequence ID" value="NDV60963.1"/>
    <property type="molecule type" value="Genomic_DNA"/>
</dbReference>
<dbReference type="RefSeq" id="WP_163961453.1">
    <property type="nucleotide sequence ID" value="NZ_JAAGNX010000001.1"/>
</dbReference>
<keyword evidence="2" id="KW-1185">Reference proteome</keyword>
<accession>A0A6B2LXH7</accession>
<evidence type="ECO:0000313" key="1">
    <source>
        <dbReference type="EMBL" id="NDV60963.1"/>
    </source>
</evidence>
<organism evidence="1 2">
    <name type="scientific">Oceanipulchritudo coccoides</name>
    <dbReference type="NCBI Taxonomy" id="2706888"/>
    <lineage>
        <taxon>Bacteria</taxon>
        <taxon>Pseudomonadati</taxon>
        <taxon>Verrucomicrobiota</taxon>
        <taxon>Opitutia</taxon>
        <taxon>Puniceicoccales</taxon>
        <taxon>Oceanipulchritudinaceae</taxon>
        <taxon>Oceanipulchritudo</taxon>
    </lineage>
</organism>
<comment type="caution">
    <text evidence="1">The sequence shown here is derived from an EMBL/GenBank/DDBJ whole genome shotgun (WGS) entry which is preliminary data.</text>
</comment>
<proteinExistence type="predicted"/>
<protein>
    <submittedName>
        <fullName evidence="1">Uncharacterized protein</fullName>
    </submittedName>
</protein>